<dbReference type="AlphaFoldDB" id="X6MQZ2"/>
<proteinExistence type="predicted"/>
<gene>
    <name evidence="2" type="ORF">RFI_21075</name>
</gene>
<dbReference type="Proteomes" id="UP000023152">
    <property type="component" value="Unassembled WGS sequence"/>
</dbReference>
<evidence type="ECO:0000313" key="3">
    <source>
        <dbReference type="Proteomes" id="UP000023152"/>
    </source>
</evidence>
<dbReference type="EMBL" id="ASPP01018419">
    <property type="protein sequence ID" value="ETO16279.1"/>
    <property type="molecule type" value="Genomic_DNA"/>
</dbReference>
<accession>X6MQZ2</accession>
<comment type="caution">
    <text evidence="2">The sequence shown here is derived from an EMBL/GenBank/DDBJ whole genome shotgun (WGS) entry which is preliminary data.</text>
</comment>
<feature type="compositionally biased region" description="Basic and acidic residues" evidence="1">
    <location>
        <begin position="99"/>
        <end position="113"/>
    </location>
</feature>
<evidence type="ECO:0000256" key="1">
    <source>
        <dbReference type="SAM" id="MobiDB-lite"/>
    </source>
</evidence>
<protein>
    <submittedName>
        <fullName evidence="2">Uncharacterized protein</fullName>
    </submittedName>
</protein>
<name>X6MQZ2_RETFI</name>
<feature type="compositionally biased region" description="Acidic residues" evidence="1">
    <location>
        <begin position="134"/>
        <end position="175"/>
    </location>
</feature>
<evidence type="ECO:0000313" key="2">
    <source>
        <dbReference type="EMBL" id="ETO16279.1"/>
    </source>
</evidence>
<feature type="compositionally biased region" description="Polar residues" evidence="1">
    <location>
        <begin position="182"/>
        <end position="191"/>
    </location>
</feature>
<feature type="region of interest" description="Disordered" evidence="1">
    <location>
        <begin position="63"/>
        <end position="246"/>
    </location>
</feature>
<reference evidence="2 3" key="1">
    <citation type="journal article" date="2013" name="Curr. Biol.">
        <title>The Genome of the Foraminiferan Reticulomyxa filosa.</title>
        <authorList>
            <person name="Glockner G."/>
            <person name="Hulsmann N."/>
            <person name="Schleicher M."/>
            <person name="Noegel A.A."/>
            <person name="Eichinger L."/>
            <person name="Gallinger C."/>
            <person name="Pawlowski J."/>
            <person name="Sierra R."/>
            <person name="Euteneuer U."/>
            <person name="Pillet L."/>
            <person name="Moustafa A."/>
            <person name="Platzer M."/>
            <person name="Groth M."/>
            <person name="Szafranski K."/>
            <person name="Schliwa M."/>
        </authorList>
    </citation>
    <scope>NUCLEOTIDE SEQUENCE [LARGE SCALE GENOMIC DNA]</scope>
</reference>
<sequence length="246" mass="28591">MHPEERVSSYSDRKKKKRSTIEADRWQSLELKLNNRVMVKNETNGYERSAPSHISLSELEEAQYKEKTNMDKSRAFQTKRSPTGDSAHDPTGPMNKSRGHYEKRQSSGRRVDKGSGMLLTERMARKQPIRKDVDDNDDGDDSEEKGESDDDNHDDDDNDDDDNDNDDDDDDDDDQEKEKYQHSFQKQNIKLNNNNNNNDNGDDGFGYHPNQRIPRLLYNVHEATTPTNNKKQKKTKKRKDQDDART</sequence>
<feature type="compositionally biased region" description="Polar residues" evidence="1">
    <location>
        <begin position="75"/>
        <end position="84"/>
    </location>
</feature>
<feature type="compositionally biased region" description="Basic and acidic residues" evidence="1">
    <location>
        <begin position="63"/>
        <end position="74"/>
    </location>
</feature>
<keyword evidence="3" id="KW-1185">Reference proteome</keyword>
<organism evidence="2 3">
    <name type="scientific">Reticulomyxa filosa</name>
    <dbReference type="NCBI Taxonomy" id="46433"/>
    <lineage>
        <taxon>Eukaryota</taxon>
        <taxon>Sar</taxon>
        <taxon>Rhizaria</taxon>
        <taxon>Retaria</taxon>
        <taxon>Foraminifera</taxon>
        <taxon>Monothalamids</taxon>
        <taxon>Reticulomyxidae</taxon>
        <taxon>Reticulomyxa</taxon>
    </lineage>
</organism>
<feature type="region of interest" description="Disordered" evidence="1">
    <location>
        <begin position="1"/>
        <end position="22"/>
    </location>
</feature>